<evidence type="ECO:0000256" key="1">
    <source>
        <dbReference type="ARBA" id="ARBA00009986"/>
    </source>
</evidence>
<dbReference type="InterPro" id="IPR016162">
    <property type="entry name" value="Ald_DH_N"/>
</dbReference>
<feature type="domain" description="Aldehyde dehydrogenase" evidence="3">
    <location>
        <begin position="40"/>
        <end position="494"/>
    </location>
</feature>
<dbReference type="InterPro" id="IPR016163">
    <property type="entry name" value="Ald_DH_C"/>
</dbReference>
<dbReference type="InterPro" id="IPR050740">
    <property type="entry name" value="Aldehyde_DH_Superfamily"/>
</dbReference>
<evidence type="ECO:0000313" key="4">
    <source>
        <dbReference type="EMBL" id="SLN66659.1"/>
    </source>
</evidence>
<organism evidence="4 5">
    <name type="scientific">Oceanibacterium hippocampi</name>
    <dbReference type="NCBI Taxonomy" id="745714"/>
    <lineage>
        <taxon>Bacteria</taxon>
        <taxon>Pseudomonadati</taxon>
        <taxon>Pseudomonadota</taxon>
        <taxon>Alphaproteobacteria</taxon>
        <taxon>Sneathiellales</taxon>
        <taxon>Sneathiellaceae</taxon>
        <taxon>Oceanibacterium</taxon>
    </lineage>
</organism>
<dbReference type="AlphaFoldDB" id="A0A1Y5TP47"/>
<dbReference type="InParanoid" id="A0A1Y5TP47"/>
<dbReference type="CDD" id="cd07103">
    <property type="entry name" value="ALDH_F5_SSADH_GabD"/>
    <property type="match status" value="1"/>
</dbReference>
<comment type="similarity">
    <text evidence="1">Belongs to the aldehyde dehydrogenase family.</text>
</comment>
<dbReference type="SUPFAM" id="SSF53720">
    <property type="entry name" value="ALDH-like"/>
    <property type="match status" value="1"/>
</dbReference>
<evidence type="ECO:0000313" key="5">
    <source>
        <dbReference type="Proteomes" id="UP000193200"/>
    </source>
</evidence>
<proteinExistence type="inferred from homology"/>
<dbReference type="PANTHER" id="PTHR43353:SF5">
    <property type="entry name" value="SUCCINATE-SEMIALDEHYDE DEHYDROGENASE, MITOCHONDRIAL"/>
    <property type="match status" value="1"/>
</dbReference>
<dbReference type="GO" id="GO:0047533">
    <property type="term" value="F:2,5-dioxovalerate dehydrogenase (NADP+) activity"/>
    <property type="evidence" value="ECO:0007669"/>
    <property type="project" value="UniProtKB-EC"/>
</dbReference>
<name>A0A1Y5TP47_9PROT</name>
<gene>
    <name evidence="4" type="primary">araE_1</name>
    <name evidence="4" type="ORF">OCH7691_03081</name>
</gene>
<dbReference type="InterPro" id="IPR016161">
    <property type="entry name" value="Ald_DH/histidinol_DH"/>
</dbReference>
<dbReference type="RefSeq" id="WP_085884387.1">
    <property type="nucleotide sequence ID" value="NZ_FWFR01000002.1"/>
</dbReference>
<dbReference type="Gene3D" id="3.40.605.10">
    <property type="entry name" value="Aldehyde Dehydrogenase, Chain A, domain 1"/>
    <property type="match status" value="1"/>
</dbReference>
<dbReference type="EMBL" id="FWFR01000002">
    <property type="protein sequence ID" value="SLN66659.1"/>
    <property type="molecule type" value="Genomic_DNA"/>
</dbReference>
<reference evidence="4 5" key="1">
    <citation type="submission" date="2017-03" db="EMBL/GenBank/DDBJ databases">
        <authorList>
            <person name="Afonso C.L."/>
            <person name="Miller P.J."/>
            <person name="Scott M.A."/>
            <person name="Spackman E."/>
            <person name="Goraichik I."/>
            <person name="Dimitrov K.M."/>
            <person name="Suarez D.L."/>
            <person name="Swayne D.E."/>
        </authorList>
    </citation>
    <scope>NUCLEOTIDE SEQUENCE [LARGE SCALE GENOMIC DNA]</scope>
    <source>
        <strain evidence="4 5">CECT 7691</strain>
    </source>
</reference>
<evidence type="ECO:0000259" key="3">
    <source>
        <dbReference type="Pfam" id="PF00171"/>
    </source>
</evidence>
<dbReference type="EC" id="1.2.1.26" evidence="4"/>
<evidence type="ECO:0000256" key="2">
    <source>
        <dbReference type="ARBA" id="ARBA00023002"/>
    </source>
</evidence>
<dbReference type="FunFam" id="3.40.605.10:FF:000033">
    <property type="entry name" value="NAD-dependent succinate-semialdehyde dehydrogenase"/>
    <property type="match status" value="1"/>
</dbReference>
<dbReference type="Proteomes" id="UP000193200">
    <property type="component" value="Unassembled WGS sequence"/>
</dbReference>
<dbReference type="FunFam" id="3.40.309.10:FF:000009">
    <property type="entry name" value="Aldehyde dehydrogenase A"/>
    <property type="match status" value="1"/>
</dbReference>
<dbReference type="PANTHER" id="PTHR43353">
    <property type="entry name" value="SUCCINATE-SEMIALDEHYDE DEHYDROGENASE, MITOCHONDRIAL"/>
    <property type="match status" value="1"/>
</dbReference>
<dbReference type="InterPro" id="IPR015590">
    <property type="entry name" value="Aldehyde_DH_dom"/>
</dbReference>
<sequence>MSEAERLNAVGAPGGTGKAVEDYAELALFINGRFIGSGEGRKSQEVVNPATGETIGRLPHATVADLDEAVRAASAAFADWRRVPAVERGQILRRAAELARERAPSIARGITLDQGKPLAEALGEVNACSEHAVWHAEECKRIYGRLVPARQAGVRQLVEREPIGVVAAFTPWNFPFNQAIRKIAAALGAGCTIVIKGAEETPSALVALARLFQDAGLPDGCLNVVWGVPAEVSEHLIRADAVRKISFTGSVAVGKQLAALSGSLMKRATLELGGHSPAIVCADADIDAAATLLAAQKFRNAGQVCISPSRIYVERAAHDRFMDTFLDRVRGIRVGDGLAPDTTMGPLTHARRVRQMTELVEDAVNRQARVECGGEVLDRPGYFFAPTVVTNIPDSAYLMTLEPFGPIASVTTFTATEEVLTRANSLAYGLAAMGFTSSPKTSQALSQGLQAGMVSINHWGFGAAETPFGGIRDSGWGSEGGIESFDGYLNTKLVSETY</sequence>
<accession>A0A1Y5TP47</accession>
<dbReference type="Pfam" id="PF00171">
    <property type="entry name" value="Aldedh"/>
    <property type="match status" value="1"/>
</dbReference>
<dbReference type="GO" id="GO:0009450">
    <property type="term" value="P:gamma-aminobutyric acid catabolic process"/>
    <property type="evidence" value="ECO:0007669"/>
    <property type="project" value="TreeGrafter"/>
</dbReference>
<dbReference type="GO" id="GO:0004777">
    <property type="term" value="F:succinate-semialdehyde dehydrogenase (NAD+) activity"/>
    <property type="evidence" value="ECO:0007669"/>
    <property type="project" value="TreeGrafter"/>
</dbReference>
<dbReference type="OrthoDB" id="9802947at2"/>
<keyword evidence="2 4" id="KW-0560">Oxidoreductase</keyword>
<dbReference type="Gene3D" id="3.40.309.10">
    <property type="entry name" value="Aldehyde Dehydrogenase, Chain A, domain 2"/>
    <property type="match status" value="1"/>
</dbReference>
<protein>
    <submittedName>
        <fullName evidence="4">Alpha-ketoglutaric semialdehyde dehydrogenase</fullName>
        <ecNumber evidence="4">1.2.1.26</ecNumber>
    </submittedName>
</protein>
<keyword evidence="5" id="KW-1185">Reference proteome</keyword>